<dbReference type="CDD" id="cd16457">
    <property type="entry name" value="RING-H2_BRAP2"/>
    <property type="match status" value="1"/>
</dbReference>
<keyword evidence="2 4" id="KW-0863">Zinc-finger</keyword>
<dbReference type="PANTHER" id="PTHR24007:SF10">
    <property type="entry name" value="BRAP2 RING ZNF UBP DOMAIN-CONTAINING PROTEIN 1"/>
    <property type="match status" value="1"/>
</dbReference>
<dbReference type="SUPFAM" id="SSF57850">
    <property type="entry name" value="RING/U-box"/>
    <property type="match status" value="2"/>
</dbReference>
<dbReference type="InterPro" id="IPR047243">
    <property type="entry name" value="RING-H2_BRAP2"/>
</dbReference>
<keyword evidence="3" id="KW-0862">Zinc</keyword>
<accession>A0ABM3H8T2</accession>
<proteinExistence type="predicted"/>
<gene>
    <name evidence="9" type="primary">LOC115729071</name>
</gene>
<dbReference type="SMART" id="SM00184">
    <property type="entry name" value="RING"/>
    <property type="match status" value="1"/>
</dbReference>
<dbReference type="PROSITE" id="PS50089">
    <property type="entry name" value="ZF_RING_2"/>
    <property type="match status" value="1"/>
</dbReference>
<dbReference type="InterPro" id="IPR013083">
    <property type="entry name" value="Znf_RING/FYVE/PHD"/>
</dbReference>
<dbReference type="Pfam" id="PF07576">
    <property type="entry name" value="BRAP2"/>
    <property type="match status" value="1"/>
</dbReference>
<feature type="region of interest" description="Disordered" evidence="5">
    <location>
        <begin position="459"/>
        <end position="493"/>
    </location>
</feature>
<keyword evidence="8" id="KW-1185">Reference proteome</keyword>
<protein>
    <submittedName>
        <fullName evidence="9">BRAP2 RING ZnF UBP domain-containing protein 1 isoform X1</fullName>
    </submittedName>
</protein>
<evidence type="ECO:0000259" key="6">
    <source>
        <dbReference type="PROSITE" id="PS50089"/>
    </source>
</evidence>
<evidence type="ECO:0000259" key="7">
    <source>
        <dbReference type="PROSITE" id="PS50271"/>
    </source>
</evidence>
<evidence type="ECO:0000256" key="5">
    <source>
        <dbReference type="SAM" id="MobiDB-lite"/>
    </source>
</evidence>
<evidence type="ECO:0000256" key="1">
    <source>
        <dbReference type="ARBA" id="ARBA00022723"/>
    </source>
</evidence>
<evidence type="ECO:0000313" key="9">
    <source>
        <dbReference type="RefSeq" id="XP_048133008.1"/>
    </source>
</evidence>
<evidence type="ECO:0000256" key="3">
    <source>
        <dbReference type="ARBA" id="ARBA00022833"/>
    </source>
</evidence>
<dbReference type="Gene3D" id="3.30.40.10">
    <property type="entry name" value="Zinc/RING finger domain, C3HC4 (zinc finger)"/>
    <property type="match status" value="1"/>
</dbReference>
<dbReference type="PROSITE" id="PS50271">
    <property type="entry name" value="ZF_UBP"/>
    <property type="match status" value="1"/>
</dbReference>
<reference evidence="9" key="1">
    <citation type="submission" date="2025-08" db="UniProtKB">
        <authorList>
            <consortium name="RefSeq"/>
        </authorList>
    </citation>
    <scope>IDENTIFICATION</scope>
    <source>
        <tissue evidence="9">Leaf</tissue>
    </source>
</reference>
<dbReference type="Proteomes" id="UP000827889">
    <property type="component" value="Chromosome 4"/>
</dbReference>
<organism evidence="8 9">
    <name type="scientific">Rhodamnia argentea</name>
    <dbReference type="NCBI Taxonomy" id="178133"/>
    <lineage>
        <taxon>Eukaryota</taxon>
        <taxon>Viridiplantae</taxon>
        <taxon>Streptophyta</taxon>
        <taxon>Embryophyta</taxon>
        <taxon>Tracheophyta</taxon>
        <taxon>Spermatophyta</taxon>
        <taxon>Magnoliopsida</taxon>
        <taxon>eudicotyledons</taxon>
        <taxon>Gunneridae</taxon>
        <taxon>Pentapetalae</taxon>
        <taxon>rosids</taxon>
        <taxon>malvids</taxon>
        <taxon>Myrtales</taxon>
        <taxon>Myrtaceae</taxon>
        <taxon>Myrtoideae</taxon>
        <taxon>Myrteae</taxon>
        <taxon>Australasian group</taxon>
        <taxon>Rhodamnia</taxon>
    </lineage>
</organism>
<dbReference type="RefSeq" id="XP_048133008.1">
    <property type="nucleotide sequence ID" value="XM_048277051.1"/>
</dbReference>
<keyword evidence="1" id="KW-0479">Metal-binding</keyword>
<evidence type="ECO:0000256" key="2">
    <source>
        <dbReference type="ARBA" id="ARBA00022771"/>
    </source>
</evidence>
<dbReference type="SMART" id="SM00290">
    <property type="entry name" value="ZnF_UBP"/>
    <property type="match status" value="1"/>
</dbReference>
<sequence>MFFLRVHSVDTDHPLATDYGGFSSSSPSPSPKFTERRGMVHLFRTLSHAPLSSPGSRSTTLFVVAVPNYFSPDDFIRFCGPRIDDVSELRFIRNDGMEDRYSVLVELVDQKTADGFYCTFNGKNFSPAEAEVCHILFMHEVDYTESADVASTPPSGFTELPSCPVCLERLDPDTSGILSTQCDHSFHCSCGTKWTYLSCQVCRLCQQQDEVPACFICGTMENLWVCLICGFVGCGRYKDKHAISHWKNTQHCYSLDLRTQQIWDYVGDTYVHRLNQSKADGKLLEMNSYCESLEGDCGSCGYSEDSEISGALFSSKIEAIHADYIHLASTQLEVQRKHYESLMLEAKSRKENSKLEAIEKAVTSKIQDVHSELEKLGDEKKAVAELNQTLIKNQDMMRRKVKEIEERIHVLLCICRKALSLKSKDEQILDLEEQQYVPRHSSQIRDLKVYIGAQKTLDETNDKDGVKGGTLLPVPLQQSTPARKSGKPSRRRK</sequence>
<name>A0ABM3H8T2_9MYRT</name>
<dbReference type="GeneID" id="115729071"/>
<evidence type="ECO:0000313" key="8">
    <source>
        <dbReference type="Proteomes" id="UP000827889"/>
    </source>
</evidence>
<dbReference type="InterPro" id="IPR001607">
    <property type="entry name" value="Znf_UBP"/>
</dbReference>
<feature type="domain" description="RING-type" evidence="6">
    <location>
        <begin position="163"/>
        <end position="203"/>
    </location>
</feature>
<evidence type="ECO:0000256" key="4">
    <source>
        <dbReference type="PROSITE-ProRule" id="PRU00502"/>
    </source>
</evidence>
<dbReference type="Pfam" id="PF02148">
    <property type="entry name" value="zf-UBP"/>
    <property type="match status" value="1"/>
</dbReference>
<dbReference type="InterPro" id="IPR011422">
    <property type="entry name" value="BRAP2/ETP1_RRM"/>
</dbReference>
<feature type="domain" description="UBP-type" evidence="7">
    <location>
        <begin position="197"/>
        <end position="290"/>
    </location>
</feature>
<dbReference type="InterPro" id="IPR001841">
    <property type="entry name" value="Znf_RING"/>
</dbReference>
<feature type="compositionally biased region" description="Basic residues" evidence="5">
    <location>
        <begin position="484"/>
        <end position="493"/>
    </location>
</feature>
<dbReference type="PANTHER" id="PTHR24007">
    <property type="entry name" value="BRCA1-ASSOCIATED PROTEIN"/>
    <property type="match status" value="1"/>
</dbReference>